<dbReference type="AlphaFoldDB" id="A0A1B6IN70"/>
<gene>
    <name evidence="2" type="ORF">g.733</name>
</gene>
<feature type="transmembrane region" description="Helical" evidence="1">
    <location>
        <begin position="38"/>
        <end position="56"/>
    </location>
</feature>
<proteinExistence type="predicted"/>
<name>A0A1B6IN70_9HEMI</name>
<sequence>HFSVGSSPPYHTITVLQNSYWLLCDATNEANIFYSDQMTAAIFTLIVQMTTILFYFFQRVVQHDIPFIVNDGLWALTYFLGLVLIFDSSTDVTRSAEELAPIICKMMNLDLDP</sequence>
<feature type="non-terminal residue" evidence="2">
    <location>
        <position position="1"/>
    </location>
</feature>
<dbReference type="EMBL" id="GECU01019332">
    <property type="protein sequence ID" value="JAS88374.1"/>
    <property type="molecule type" value="Transcribed_RNA"/>
</dbReference>
<keyword evidence="1" id="KW-1133">Transmembrane helix</keyword>
<evidence type="ECO:0000313" key="2">
    <source>
        <dbReference type="EMBL" id="JAS88374.1"/>
    </source>
</evidence>
<feature type="non-terminal residue" evidence="2">
    <location>
        <position position="113"/>
    </location>
</feature>
<feature type="transmembrane region" description="Helical" evidence="1">
    <location>
        <begin position="68"/>
        <end position="86"/>
    </location>
</feature>
<keyword evidence="1" id="KW-0812">Transmembrane</keyword>
<keyword evidence="1" id="KW-0472">Membrane</keyword>
<protein>
    <submittedName>
        <fullName evidence="2">Uncharacterized protein</fullName>
    </submittedName>
</protein>
<organism evidence="2">
    <name type="scientific">Homalodisca liturata</name>
    <dbReference type="NCBI Taxonomy" id="320908"/>
    <lineage>
        <taxon>Eukaryota</taxon>
        <taxon>Metazoa</taxon>
        <taxon>Ecdysozoa</taxon>
        <taxon>Arthropoda</taxon>
        <taxon>Hexapoda</taxon>
        <taxon>Insecta</taxon>
        <taxon>Pterygota</taxon>
        <taxon>Neoptera</taxon>
        <taxon>Paraneoptera</taxon>
        <taxon>Hemiptera</taxon>
        <taxon>Auchenorrhyncha</taxon>
        <taxon>Membracoidea</taxon>
        <taxon>Cicadellidae</taxon>
        <taxon>Cicadellinae</taxon>
        <taxon>Proconiini</taxon>
        <taxon>Homalodisca</taxon>
    </lineage>
</organism>
<reference evidence="2" key="1">
    <citation type="submission" date="2015-11" db="EMBL/GenBank/DDBJ databases">
        <title>De novo transcriptome assembly of four potential Pierce s Disease insect vectors from Arizona vineyards.</title>
        <authorList>
            <person name="Tassone E.E."/>
        </authorList>
    </citation>
    <scope>NUCLEOTIDE SEQUENCE</scope>
</reference>
<accession>A0A1B6IN70</accession>
<evidence type="ECO:0000256" key="1">
    <source>
        <dbReference type="SAM" id="Phobius"/>
    </source>
</evidence>